<dbReference type="NCBIfam" id="TIGR01730">
    <property type="entry name" value="RND_mfp"/>
    <property type="match status" value="1"/>
</dbReference>
<comment type="caution">
    <text evidence="6">The sequence shown here is derived from an EMBL/GenBank/DDBJ whole genome shotgun (WGS) entry which is preliminary data.</text>
</comment>
<keyword evidence="7" id="KW-1185">Reference proteome</keyword>
<dbReference type="SUPFAM" id="SSF111369">
    <property type="entry name" value="HlyD-like secretion proteins"/>
    <property type="match status" value="1"/>
</dbReference>
<keyword evidence="2" id="KW-0175">Coiled coil</keyword>
<dbReference type="Proteomes" id="UP000294914">
    <property type="component" value="Unassembled WGS sequence"/>
</dbReference>
<feature type="domain" description="CusB-like beta-barrel" evidence="3">
    <location>
        <begin position="214"/>
        <end position="281"/>
    </location>
</feature>
<evidence type="ECO:0000259" key="3">
    <source>
        <dbReference type="Pfam" id="PF25954"/>
    </source>
</evidence>
<sequence length="372" mass="41502">MPDLFRAPPARVRPRLWAWPLAILLLLNLTATRAAEAPTVVVEEARETEIVRQVPLSGTVTSAKVSRLSAEISGQVESIKVDFGDRVEAGDVLLALDSEIGKWAYQASQAQTEQLRAELSDARRRYQDAQRLRKQSSISENEIQLRKAEVEIKAAALKRQEAEEQRQEARFARHVVRAPFNGVISDKLTEEGEWVDPGTTVLELVGLDTLHADFSVPQAFYPFIDDNSRITLTLDALSERQFEGQIDAVVPVNDRSARTFMLRVLFDSIDADIIPGMSVNGLLQVSGGRRGIVVSRDAVLRYPDGRVTVWVVRERDDDEFQAIERKVTTGQGFDGLIEIREGIEADDTVVVEGNEALEADQTVRIEQRDGED</sequence>
<dbReference type="InterPro" id="IPR058627">
    <property type="entry name" value="MdtA-like_C"/>
</dbReference>
<feature type="coiled-coil region" evidence="2">
    <location>
        <begin position="105"/>
        <end position="172"/>
    </location>
</feature>
<dbReference type="EMBL" id="SOQX01000002">
    <property type="protein sequence ID" value="TDY03020.1"/>
    <property type="molecule type" value="Genomic_DNA"/>
</dbReference>
<dbReference type="AlphaFoldDB" id="A0A4R8IU96"/>
<accession>A0A4R8IU96</accession>
<gene>
    <name evidence="6" type="ORF">EDC23_1405</name>
</gene>
<name>A0A4R8IU96_9GAMM</name>
<dbReference type="Pfam" id="PF25973">
    <property type="entry name" value="BSH_CzcB"/>
    <property type="match status" value="1"/>
</dbReference>
<evidence type="ECO:0000259" key="5">
    <source>
        <dbReference type="Pfam" id="PF25973"/>
    </source>
</evidence>
<dbReference type="Pfam" id="PF25967">
    <property type="entry name" value="RND-MFP_C"/>
    <property type="match status" value="1"/>
</dbReference>
<evidence type="ECO:0000313" key="7">
    <source>
        <dbReference type="Proteomes" id="UP000294914"/>
    </source>
</evidence>
<feature type="domain" description="CzcB-like barrel-sandwich hybrid" evidence="5">
    <location>
        <begin position="66"/>
        <end position="203"/>
    </location>
</feature>
<dbReference type="PANTHER" id="PTHR30469:SF15">
    <property type="entry name" value="HLYD FAMILY OF SECRETION PROTEINS"/>
    <property type="match status" value="1"/>
</dbReference>
<dbReference type="Gene3D" id="2.40.50.100">
    <property type="match status" value="1"/>
</dbReference>
<proteinExistence type="inferred from homology"/>
<evidence type="ECO:0000313" key="6">
    <source>
        <dbReference type="EMBL" id="TDY03020.1"/>
    </source>
</evidence>
<dbReference type="Gene3D" id="1.10.287.470">
    <property type="entry name" value="Helix hairpin bin"/>
    <property type="match status" value="1"/>
</dbReference>
<evidence type="ECO:0000256" key="1">
    <source>
        <dbReference type="ARBA" id="ARBA00009477"/>
    </source>
</evidence>
<dbReference type="OrthoDB" id="5696526at2"/>
<dbReference type="Gene3D" id="2.40.420.20">
    <property type="match status" value="1"/>
</dbReference>
<evidence type="ECO:0000256" key="2">
    <source>
        <dbReference type="SAM" id="Coils"/>
    </source>
</evidence>
<reference evidence="6 7" key="1">
    <citation type="submission" date="2019-03" db="EMBL/GenBank/DDBJ databases">
        <title>Genomic Encyclopedia of Type Strains, Phase IV (KMG-IV): sequencing the most valuable type-strain genomes for metagenomic binning, comparative biology and taxonomic classification.</title>
        <authorList>
            <person name="Goeker M."/>
        </authorList>
    </citation>
    <scope>NUCLEOTIDE SEQUENCE [LARGE SCALE GENOMIC DNA]</scope>
    <source>
        <strain evidence="6 7">DSM 16326</strain>
    </source>
</reference>
<protein>
    <submittedName>
        <fullName evidence="6">RND family efflux transporter MFP subunit</fullName>
    </submittedName>
</protein>
<dbReference type="RefSeq" id="WP_134082429.1">
    <property type="nucleotide sequence ID" value="NZ_SOQX01000002.1"/>
</dbReference>
<dbReference type="GO" id="GO:1990281">
    <property type="term" value="C:efflux pump complex"/>
    <property type="evidence" value="ECO:0007669"/>
    <property type="project" value="TreeGrafter"/>
</dbReference>
<dbReference type="GO" id="GO:0015562">
    <property type="term" value="F:efflux transmembrane transporter activity"/>
    <property type="evidence" value="ECO:0007669"/>
    <property type="project" value="TreeGrafter"/>
</dbReference>
<organism evidence="6 7">
    <name type="scientific">Thiohalophilus thiocyanatoxydans</name>
    <dbReference type="NCBI Taxonomy" id="381308"/>
    <lineage>
        <taxon>Bacteria</taxon>
        <taxon>Pseudomonadati</taxon>
        <taxon>Pseudomonadota</taxon>
        <taxon>Gammaproteobacteria</taxon>
        <taxon>Thiohalomonadales</taxon>
        <taxon>Thiohalophilaceae</taxon>
        <taxon>Thiohalophilus</taxon>
    </lineage>
</organism>
<dbReference type="InterPro" id="IPR006143">
    <property type="entry name" value="RND_pump_MFP"/>
</dbReference>
<dbReference type="PANTHER" id="PTHR30469">
    <property type="entry name" value="MULTIDRUG RESISTANCE PROTEIN MDTA"/>
    <property type="match status" value="1"/>
</dbReference>
<dbReference type="InterPro" id="IPR058792">
    <property type="entry name" value="Beta-barrel_RND_2"/>
</dbReference>
<dbReference type="Pfam" id="PF25954">
    <property type="entry name" value="Beta-barrel_RND_2"/>
    <property type="match status" value="1"/>
</dbReference>
<feature type="domain" description="Multidrug resistance protein MdtA-like C-terminal permuted SH3" evidence="4">
    <location>
        <begin position="292"/>
        <end position="353"/>
    </location>
</feature>
<evidence type="ECO:0000259" key="4">
    <source>
        <dbReference type="Pfam" id="PF25967"/>
    </source>
</evidence>
<dbReference type="InterPro" id="IPR058647">
    <property type="entry name" value="BSH_CzcB-like"/>
</dbReference>
<comment type="similarity">
    <text evidence="1">Belongs to the membrane fusion protein (MFP) (TC 8.A.1) family.</text>
</comment>
<dbReference type="Gene3D" id="2.40.30.170">
    <property type="match status" value="1"/>
</dbReference>